<feature type="transmembrane region" description="Helical" evidence="7">
    <location>
        <begin position="521"/>
        <end position="540"/>
    </location>
</feature>
<feature type="transmembrane region" description="Helical" evidence="7">
    <location>
        <begin position="98"/>
        <end position="120"/>
    </location>
</feature>
<evidence type="ECO:0000313" key="9">
    <source>
        <dbReference type="Proteomes" id="UP001560045"/>
    </source>
</evidence>
<feature type="transmembrane region" description="Helical" evidence="7">
    <location>
        <begin position="560"/>
        <end position="583"/>
    </location>
</feature>
<comment type="caution">
    <text evidence="8">The sequence shown here is derived from an EMBL/GenBank/DDBJ whole genome shotgun (WGS) entry which is preliminary data.</text>
</comment>
<evidence type="ECO:0000256" key="1">
    <source>
        <dbReference type="ARBA" id="ARBA00004651"/>
    </source>
</evidence>
<dbReference type="EMBL" id="JBFNXQ010000002">
    <property type="protein sequence ID" value="MEX5716981.1"/>
    <property type="molecule type" value="Genomic_DNA"/>
</dbReference>
<feature type="transmembrane region" description="Helical" evidence="7">
    <location>
        <begin position="671"/>
        <end position="689"/>
    </location>
</feature>
<dbReference type="RefSeq" id="WP_369202397.1">
    <property type="nucleotide sequence ID" value="NZ_JBFNXQ010000002.1"/>
</dbReference>
<sequence>MEETVRAAPPGDRSPAASGAAATEPTTTATADGAAAPQPGDHSQEEITGYVRSPSDALRTVVSTLAALLLVVLAQWSRDAVLSLDEDLLERSSFTTPAVGRILAGVSTLLVIASITAAWVTPLLTRRYRLFGHLLVSGVLVTVLLRGVAWSLDRGRDTDVLVREVDRRGGVDSTLTVDGLAVAAASFVVLAPFVSRRWRRAGSLLLALVTSLRLLVPIAYPATLAAALVLGAAAGSGTLLLLGRPDSRPTRAAVAAALTGGGLTPVGLEPAAVDARGSVPYVATLDDGSRVFAKVVGAENRAADLLFRAYRFLRLKNVGDERPFSSLRRTVEHEALVSLLVRDVGARTPRLRAIAPVGKDSFLLSHDLVDGTTLDRVPDGAITAPVLHGIWQQVAVLRRHRVAHRDLRRANVLLDRAGSPWLIDFGFSEVAAGDALLDADVAQLLVALALQVGVDPVVDAAIAELGPQAVAASLPRLQPNTFSGATRDALKGREDLVAQLRAAVSTRCGVPEPRLEALERISPRTLLTIVVLVVVTYLLLPQLGDVPGMVDRVREADWAWSPLILATSALTYVGATLCIVGAVPARLRLLPTFVAQLASSFATKLAPAGLGGMALNVRYLQKSGVDLAVATSGVGLGFVSGFVVHVVLLLVFAVWAGESVLGSIRLPNPEVVVWGALAVLTLTAAALAVPTVRRLVVSRAVPLLRRSVGGVARALRSPGKLALLLGGSALVTLGYLVSLYLSTRALDGALGFATVGAVYLAGAAVAAAAPTPGGLGALEAAVIAGLVAAGMDHTIAVPAVFLYRIATFWLPVLPGWVAFTWLRRSEYL</sequence>
<feature type="transmembrane region" description="Helical" evidence="7">
    <location>
        <begin position="132"/>
        <end position="152"/>
    </location>
</feature>
<name>A0ABV3X8Y6_9ACTN</name>
<evidence type="ECO:0000256" key="3">
    <source>
        <dbReference type="ARBA" id="ARBA00022692"/>
    </source>
</evidence>
<feature type="transmembrane region" description="Helical" evidence="7">
    <location>
        <begin position="721"/>
        <end position="742"/>
    </location>
</feature>
<evidence type="ECO:0000313" key="8">
    <source>
        <dbReference type="EMBL" id="MEX5716981.1"/>
    </source>
</evidence>
<feature type="transmembrane region" description="Helical" evidence="7">
    <location>
        <begin position="175"/>
        <end position="194"/>
    </location>
</feature>
<feature type="transmembrane region" description="Helical" evidence="7">
    <location>
        <begin position="201"/>
        <end position="218"/>
    </location>
</feature>
<feature type="transmembrane region" description="Helical" evidence="7">
    <location>
        <begin position="627"/>
        <end position="656"/>
    </location>
</feature>
<keyword evidence="4 7" id="KW-1133">Transmembrane helix</keyword>
<dbReference type="InterPro" id="IPR022791">
    <property type="entry name" value="L-PG_synthase/AglD"/>
</dbReference>
<accession>A0ABV3X8Y6</accession>
<proteinExistence type="predicted"/>
<feature type="compositionally biased region" description="Low complexity" evidence="6">
    <location>
        <begin position="1"/>
        <end position="37"/>
    </location>
</feature>
<keyword evidence="9" id="KW-1185">Reference proteome</keyword>
<reference evidence="8 9" key="1">
    <citation type="submission" date="2024-06" db="EMBL/GenBank/DDBJ databases">
        <title>Draft genome sequence of Geodermatophilus badlandi, a novel member of the Geodermatophilaceae isolated from badland sedimentary rocks in the Red desert, Wyoming, USA.</title>
        <authorList>
            <person name="Ben Tekaya S."/>
            <person name="Nouioui I."/>
            <person name="Flores G.M."/>
            <person name="Shaal M.N."/>
            <person name="Bredoire F."/>
            <person name="Basile F."/>
            <person name="Van Diepen L."/>
            <person name="Ward N.L."/>
        </authorList>
    </citation>
    <scope>NUCLEOTIDE SEQUENCE [LARGE SCALE GENOMIC DNA]</scope>
    <source>
        <strain evidence="8 9">WL48A</strain>
    </source>
</reference>
<dbReference type="SUPFAM" id="SSF56112">
    <property type="entry name" value="Protein kinase-like (PK-like)"/>
    <property type="match status" value="1"/>
</dbReference>
<evidence type="ECO:0000256" key="5">
    <source>
        <dbReference type="ARBA" id="ARBA00023136"/>
    </source>
</evidence>
<keyword evidence="3 7" id="KW-0812">Transmembrane</keyword>
<dbReference type="Gene3D" id="1.10.510.10">
    <property type="entry name" value="Transferase(Phosphotransferase) domain 1"/>
    <property type="match status" value="1"/>
</dbReference>
<dbReference type="Pfam" id="PF03706">
    <property type="entry name" value="LPG_synthase_TM"/>
    <property type="match status" value="1"/>
</dbReference>
<organism evidence="8 9">
    <name type="scientific">Geodermatophilus maliterrae</name>
    <dbReference type="NCBI Taxonomy" id="3162531"/>
    <lineage>
        <taxon>Bacteria</taxon>
        <taxon>Bacillati</taxon>
        <taxon>Actinomycetota</taxon>
        <taxon>Actinomycetes</taxon>
        <taxon>Geodermatophilales</taxon>
        <taxon>Geodermatophilaceae</taxon>
        <taxon>Geodermatophilus</taxon>
    </lineage>
</organism>
<evidence type="ECO:0000256" key="2">
    <source>
        <dbReference type="ARBA" id="ARBA00022475"/>
    </source>
</evidence>
<evidence type="ECO:0000256" key="6">
    <source>
        <dbReference type="SAM" id="MobiDB-lite"/>
    </source>
</evidence>
<dbReference type="PANTHER" id="PTHR39087:SF2">
    <property type="entry name" value="UPF0104 MEMBRANE PROTEIN MJ1595"/>
    <property type="match status" value="1"/>
</dbReference>
<comment type="subcellular location">
    <subcellularLocation>
        <location evidence="1">Cell membrane</location>
        <topology evidence="1">Multi-pass membrane protein</topology>
    </subcellularLocation>
</comment>
<dbReference type="Proteomes" id="UP001560045">
    <property type="component" value="Unassembled WGS sequence"/>
</dbReference>
<keyword evidence="5 7" id="KW-0472">Membrane</keyword>
<keyword evidence="2" id="KW-1003">Cell membrane</keyword>
<feature type="transmembrane region" description="Helical" evidence="7">
    <location>
        <begin position="748"/>
        <end position="769"/>
    </location>
</feature>
<feature type="transmembrane region" description="Helical" evidence="7">
    <location>
        <begin position="801"/>
        <end position="822"/>
    </location>
</feature>
<protein>
    <submittedName>
        <fullName evidence="8">Lysylphosphatidylglycerol synthase domain-containing protein</fullName>
    </submittedName>
</protein>
<dbReference type="PANTHER" id="PTHR39087">
    <property type="entry name" value="UPF0104 MEMBRANE PROTEIN MJ1595"/>
    <property type="match status" value="1"/>
</dbReference>
<evidence type="ECO:0000256" key="4">
    <source>
        <dbReference type="ARBA" id="ARBA00022989"/>
    </source>
</evidence>
<dbReference type="InterPro" id="IPR011009">
    <property type="entry name" value="Kinase-like_dom_sf"/>
</dbReference>
<evidence type="ECO:0000256" key="7">
    <source>
        <dbReference type="SAM" id="Phobius"/>
    </source>
</evidence>
<feature type="region of interest" description="Disordered" evidence="6">
    <location>
        <begin position="1"/>
        <end position="46"/>
    </location>
</feature>
<feature type="transmembrane region" description="Helical" evidence="7">
    <location>
        <begin position="224"/>
        <end position="242"/>
    </location>
</feature>
<feature type="transmembrane region" description="Helical" evidence="7">
    <location>
        <begin position="57"/>
        <end position="78"/>
    </location>
</feature>
<gene>
    <name evidence="8" type="ORF">ABQ292_01200</name>
</gene>